<comment type="caution">
    <text evidence="6">The sequence shown here is derived from an EMBL/GenBank/DDBJ whole genome shotgun (WGS) entry which is preliminary data.</text>
</comment>
<dbReference type="Pfam" id="PF12833">
    <property type="entry name" value="HTH_18"/>
    <property type="match status" value="1"/>
</dbReference>
<reference evidence="6 7" key="1">
    <citation type="submission" date="2023-07" db="EMBL/GenBank/DDBJ databases">
        <title>Genomic Encyclopedia of Type Strains, Phase IV (KMG-IV): sequencing the most valuable type-strain genomes for metagenomic binning, comparative biology and taxonomic classification.</title>
        <authorList>
            <person name="Goeker M."/>
        </authorList>
    </citation>
    <scope>NUCLEOTIDE SEQUENCE [LARGE SCALE GENOMIC DNA]</scope>
    <source>
        <strain evidence="6 7">DSM 19619</strain>
    </source>
</reference>
<keyword evidence="7" id="KW-1185">Reference proteome</keyword>
<dbReference type="PANTHER" id="PTHR43280">
    <property type="entry name" value="ARAC-FAMILY TRANSCRIPTIONAL REGULATOR"/>
    <property type="match status" value="1"/>
</dbReference>
<evidence type="ECO:0000256" key="2">
    <source>
        <dbReference type="ARBA" id="ARBA00023125"/>
    </source>
</evidence>
<dbReference type="InterPro" id="IPR003313">
    <property type="entry name" value="AraC-bd"/>
</dbReference>
<evidence type="ECO:0000313" key="7">
    <source>
        <dbReference type="Proteomes" id="UP001242480"/>
    </source>
</evidence>
<dbReference type="InterPro" id="IPR018060">
    <property type="entry name" value="HTH_AraC"/>
</dbReference>
<keyword evidence="2" id="KW-0238">DNA-binding</keyword>
<dbReference type="CDD" id="cd06999">
    <property type="entry name" value="cupin_HpaA-like_N"/>
    <property type="match status" value="1"/>
</dbReference>
<dbReference type="InterPro" id="IPR011051">
    <property type="entry name" value="RmlC_Cupin_sf"/>
</dbReference>
<keyword evidence="4" id="KW-0804">Transcription</keyword>
<dbReference type="RefSeq" id="WP_307282671.1">
    <property type="nucleotide sequence ID" value="NZ_JAUSVX010000019.1"/>
</dbReference>
<evidence type="ECO:0000313" key="6">
    <source>
        <dbReference type="EMBL" id="MDQ0473909.1"/>
    </source>
</evidence>
<organism evidence="6 7">
    <name type="scientific">Labrys wisconsinensis</name>
    <dbReference type="NCBI Taxonomy" id="425677"/>
    <lineage>
        <taxon>Bacteria</taxon>
        <taxon>Pseudomonadati</taxon>
        <taxon>Pseudomonadota</taxon>
        <taxon>Alphaproteobacteria</taxon>
        <taxon>Hyphomicrobiales</taxon>
        <taxon>Xanthobacteraceae</taxon>
        <taxon>Labrys</taxon>
    </lineage>
</organism>
<dbReference type="InterPro" id="IPR020449">
    <property type="entry name" value="Tscrpt_reg_AraC-type_HTH"/>
</dbReference>
<evidence type="ECO:0000256" key="4">
    <source>
        <dbReference type="ARBA" id="ARBA00023163"/>
    </source>
</evidence>
<proteinExistence type="predicted"/>
<dbReference type="SUPFAM" id="SSF51182">
    <property type="entry name" value="RmlC-like cupins"/>
    <property type="match status" value="1"/>
</dbReference>
<dbReference type="PROSITE" id="PS01124">
    <property type="entry name" value="HTH_ARAC_FAMILY_2"/>
    <property type="match status" value="1"/>
</dbReference>
<dbReference type="Gene3D" id="1.10.10.60">
    <property type="entry name" value="Homeodomain-like"/>
    <property type="match status" value="1"/>
</dbReference>
<dbReference type="InterPro" id="IPR014710">
    <property type="entry name" value="RmlC-like_jellyroll"/>
</dbReference>
<protein>
    <submittedName>
        <fullName evidence="6">AraC family transcriptional activator of pobA</fullName>
    </submittedName>
</protein>
<sequence>MRAIPTYALYGEHDEHLGSDWLHCETILARSRLHDFRIKPHRHERFYQLLHLQHGDGETVIDGRSERLAAPCLLLLPSLVVHGFSFSHTVEGLVVTLFERHMAEILRACPDAARGLDAPRLLLLADHPDAARTIAAGLAAVWAEFQQRDPHRLAAIEAHLALVLIAAYRTAAGPHTAPSERGGRALAHLARFRQLVDRDFRRRLPIEAYARQLGITVTHLNRLCRDHLGDTALGIVNARIMLEAKRCLTFTSLEVKETAASLGFDDPAYFTRFFRRESGLSPVAFRARQV</sequence>
<evidence type="ECO:0000256" key="3">
    <source>
        <dbReference type="ARBA" id="ARBA00023159"/>
    </source>
</evidence>
<dbReference type="Proteomes" id="UP001242480">
    <property type="component" value="Unassembled WGS sequence"/>
</dbReference>
<keyword evidence="3" id="KW-0010">Activator</keyword>
<dbReference type="Pfam" id="PF02311">
    <property type="entry name" value="AraC_binding"/>
    <property type="match status" value="1"/>
</dbReference>
<dbReference type="PANTHER" id="PTHR43280:SF32">
    <property type="entry name" value="TRANSCRIPTIONAL REGULATORY PROTEIN"/>
    <property type="match status" value="1"/>
</dbReference>
<feature type="domain" description="HTH araC/xylS-type" evidence="5">
    <location>
        <begin position="190"/>
        <end position="288"/>
    </location>
</feature>
<dbReference type="InterPro" id="IPR009057">
    <property type="entry name" value="Homeodomain-like_sf"/>
</dbReference>
<evidence type="ECO:0000256" key="1">
    <source>
        <dbReference type="ARBA" id="ARBA00023015"/>
    </source>
</evidence>
<gene>
    <name evidence="6" type="ORF">QO011_006948</name>
</gene>
<dbReference type="PRINTS" id="PR00032">
    <property type="entry name" value="HTHARAC"/>
</dbReference>
<name>A0ABU0JKW6_9HYPH</name>
<accession>A0ABU0JKW6</accession>
<dbReference type="SUPFAM" id="SSF46689">
    <property type="entry name" value="Homeodomain-like"/>
    <property type="match status" value="1"/>
</dbReference>
<dbReference type="Gene3D" id="2.60.120.10">
    <property type="entry name" value="Jelly Rolls"/>
    <property type="match status" value="1"/>
</dbReference>
<dbReference type="EMBL" id="JAUSVX010000019">
    <property type="protein sequence ID" value="MDQ0473909.1"/>
    <property type="molecule type" value="Genomic_DNA"/>
</dbReference>
<keyword evidence="1" id="KW-0805">Transcription regulation</keyword>
<evidence type="ECO:0000259" key="5">
    <source>
        <dbReference type="PROSITE" id="PS01124"/>
    </source>
</evidence>
<dbReference type="InterPro" id="IPR047264">
    <property type="entry name" value="Cupin_HpaA-like_N"/>
</dbReference>
<dbReference type="SMART" id="SM00342">
    <property type="entry name" value="HTH_ARAC"/>
    <property type="match status" value="1"/>
</dbReference>